<organism evidence="3 4">
    <name type="scientific">Helicobacter turcicus</name>
    <dbReference type="NCBI Taxonomy" id="2867412"/>
    <lineage>
        <taxon>Bacteria</taxon>
        <taxon>Pseudomonadati</taxon>
        <taxon>Campylobacterota</taxon>
        <taxon>Epsilonproteobacteria</taxon>
        <taxon>Campylobacterales</taxon>
        <taxon>Helicobacteraceae</taxon>
        <taxon>Helicobacter</taxon>
    </lineage>
</organism>
<comment type="caution">
    <text evidence="3">The sequence shown here is derived from an EMBL/GenBank/DDBJ whole genome shotgun (WGS) entry which is preliminary data.</text>
</comment>
<evidence type="ECO:0000313" key="4">
    <source>
        <dbReference type="Proteomes" id="UP000700059"/>
    </source>
</evidence>
<accession>A0ABS7JKX2</accession>
<dbReference type="InterPro" id="IPR027417">
    <property type="entry name" value="P-loop_NTPase"/>
</dbReference>
<dbReference type="Gene3D" id="3.40.50.300">
    <property type="entry name" value="P-loop containing nucleotide triphosphate hydrolases"/>
    <property type="match status" value="2"/>
</dbReference>
<dbReference type="RefSeq" id="WP_221531304.1">
    <property type="nucleotide sequence ID" value="NZ_JAIGYP010000001.1"/>
</dbReference>
<evidence type="ECO:0000259" key="2">
    <source>
        <dbReference type="Pfam" id="PF04851"/>
    </source>
</evidence>
<name>A0ABS7JKX2_9HELI</name>
<feature type="coiled-coil region" evidence="1">
    <location>
        <begin position="254"/>
        <end position="281"/>
    </location>
</feature>
<dbReference type="InterPro" id="IPR006935">
    <property type="entry name" value="Helicase/UvrB_N"/>
</dbReference>
<dbReference type="PANTHER" id="PTHR47396:SF1">
    <property type="entry name" value="ATP-DEPENDENT HELICASE IRC3-RELATED"/>
    <property type="match status" value="1"/>
</dbReference>
<keyword evidence="4" id="KW-1185">Reference proteome</keyword>
<dbReference type="EMBL" id="JAIGYQ010000001">
    <property type="protein sequence ID" value="MBX7490049.1"/>
    <property type="molecule type" value="Genomic_DNA"/>
</dbReference>
<keyword evidence="3" id="KW-0347">Helicase</keyword>
<keyword evidence="3" id="KW-0547">Nucleotide-binding</keyword>
<keyword evidence="1" id="KW-0175">Coiled coil</keyword>
<dbReference type="Proteomes" id="UP000700059">
    <property type="component" value="Unassembled WGS sequence"/>
</dbReference>
<keyword evidence="3" id="KW-0067">ATP-binding</keyword>
<dbReference type="GO" id="GO:0004386">
    <property type="term" value="F:helicase activity"/>
    <property type="evidence" value="ECO:0007669"/>
    <property type="project" value="UniProtKB-KW"/>
</dbReference>
<dbReference type="Pfam" id="PF04851">
    <property type="entry name" value="ResIII"/>
    <property type="match status" value="1"/>
</dbReference>
<dbReference type="SUPFAM" id="SSF52540">
    <property type="entry name" value="P-loop containing nucleoside triphosphate hydrolases"/>
    <property type="match status" value="2"/>
</dbReference>
<dbReference type="PANTHER" id="PTHR47396">
    <property type="entry name" value="TYPE I RESTRICTION ENZYME ECOKI R PROTEIN"/>
    <property type="match status" value="1"/>
</dbReference>
<gene>
    <name evidence="3" type="ORF">K4G57_00960</name>
</gene>
<dbReference type="InterPro" id="IPR050742">
    <property type="entry name" value="Helicase_Restrict-Modif_Enz"/>
</dbReference>
<reference evidence="3 4" key="1">
    <citation type="submission" date="2021-08" db="EMBL/GenBank/DDBJ databases">
        <title>Helicobacter spp. isolated from feces of Anatolian Ground Squirrel (Spermophilus xanthoprymnus) in Turkey.</title>
        <authorList>
            <person name="Aydin F."/>
            <person name="Abay S."/>
            <person name="Kayman T."/>
            <person name="Karakaya E."/>
            <person name="Saticioglu I.B."/>
        </authorList>
    </citation>
    <scope>NUCLEOTIDE SEQUENCE [LARGE SCALE GENOMIC DNA]</scope>
    <source>
        <strain evidence="3 4">Faydin-H70</strain>
    </source>
</reference>
<evidence type="ECO:0000256" key="1">
    <source>
        <dbReference type="SAM" id="Coils"/>
    </source>
</evidence>
<feature type="domain" description="Helicase/UvrB N-terminal" evidence="2">
    <location>
        <begin position="6"/>
        <end position="197"/>
    </location>
</feature>
<proteinExistence type="predicted"/>
<protein>
    <submittedName>
        <fullName evidence="3">DEAD/DEAH box helicase family protein</fullName>
    </submittedName>
</protein>
<evidence type="ECO:0000313" key="3">
    <source>
        <dbReference type="EMBL" id="MBX7490049.1"/>
    </source>
</evidence>
<sequence>MIQAVKDLQQEAVEKLTEKFKTKDTITFQAPTGSGKTIMMAAFMNKLLKENANIVFVVSSLSKGGLGEQNYNAFVKFQSKFTHLKPYLIESETGKEENLFIPTDYNVYVLPRDLYKKDSKLKSGAFVQFLRELKGFRGDFENLTQGIREKEIYLIKDECHIATNNLDELIIKHHKTNQPNKSNEFFSKVLNVSATPKLSKGQIPDVRISEEEAVSAKLIKQVEYFEEETLQEALEKFIELKKDYVEKLGINPCLIVQISNKDKAENEIKNLKELFKSARFSHLKWMLIVDESSQKNDSNDDLKAKNLPVKKWKNYAKEHTSTIDIIIFKMVISEGWDIPRACMLYQIRDSKSKQLDEQVIGRVRRNPCLLEFENLSKEVQELVSKAYVYGIKPKNETTIPVRLKGGLQEGLFTNAVQEEFYLHTTRVERVGESKGVGEKGAFDVEEILSQESAYKNDDLRKNIFDFYKELVKNQELYKECEKYVLAGNGGEAYERWFAFNNNFELLKKKFLAAMLDYEKRIIVEPKNKVLPLESILQKSDFKKGEIDKWIWQSLDKKFYFDSEAEKEWLEFLIKLYDEEAPENPNNQKRLIKSIEINNERFYLFGKNFPFNSQLRFEYYLEGYHFSYPDFILKDYKDRIHIFEVKSTNISANQSIDTKAYENKIDALKHAYKTISKKTGYYFYIPTKKGDSWVMWCSTPNGEIKKPLTKDMLKSFLADS</sequence>
<keyword evidence="3" id="KW-0378">Hydrolase</keyword>